<name>A0ABX2JFY5_9SPHN</name>
<gene>
    <name evidence="3" type="ORF">HRV97_05835</name>
</gene>
<feature type="domain" description="Phasin" evidence="2">
    <location>
        <begin position="120"/>
        <end position="219"/>
    </location>
</feature>
<organism evidence="3 4">
    <name type="scientific">Sphingomonas hominis</name>
    <dbReference type="NCBI Taxonomy" id="2741495"/>
    <lineage>
        <taxon>Bacteria</taxon>
        <taxon>Pseudomonadati</taxon>
        <taxon>Pseudomonadota</taxon>
        <taxon>Alphaproteobacteria</taxon>
        <taxon>Sphingomonadales</taxon>
        <taxon>Sphingomonadaceae</taxon>
        <taxon>Sphingomonas</taxon>
    </lineage>
</organism>
<dbReference type="RefSeq" id="WP_174192967.1">
    <property type="nucleotide sequence ID" value="NZ_JABULH010000002.1"/>
</dbReference>
<dbReference type="NCBIfam" id="TIGR01841">
    <property type="entry name" value="phasin"/>
    <property type="match status" value="1"/>
</dbReference>
<dbReference type="InterPro" id="IPR010127">
    <property type="entry name" value="Phasin_subfam-1"/>
</dbReference>
<feature type="compositionally biased region" description="Low complexity" evidence="1">
    <location>
        <begin position="61"/>
        <end position="84"/>
    </location>
</feature>
<protein>
    <submittedName>
        <fullName evidence="3">Phasin family protein</fullName>
    </submittedName>
</protein>
<comment type="caution">
    <text evidence="3">The sequence shown here is derived from an EMBL/GenBank/DDBJ whole genome shotgun (WGS) entry which is preliminary data.</text>
</comment>
<feature type="region of interest" description="Disordered" evidence="1">
    <location>
        <begin position="1"/>
        <end position="26"/>
    </location>
</feature>
<evidence type="ECO:0000256" key="1">
    <source>
        <dbReference type="SAM" id="MobiDB-lite"/>
    </source>
</evidence>
<dbReference type="Proteomes" id="UP000621447">
    <property type="component" value="Unassembled WGS sequence"/>
</dbReference>
<dbReference type="InterPro" id="IPR018968">
    <property type="entry name" value="Phasin"/>
</dbReference>
<evidence type="ECO:0000259" key="2">
    <source>
        <dbReference type="Pfam" id="PF09361"/>
    </source>
</evidence>
<sequence>MADVTAKPRAARTSKRAPVAVPFMPDAQATADKPLTEIIEDVAHLPINAAPSADTVQVETAAAEPASDAAPHSDPEPTTAATTAPDSQEDHIMTDTMQNTAETMQANAQDAMSKGKQTFEEITAFGQGNVEAMVESTRVAVKGVEAMAQARAAFAKQSFEATIATFKSMAEVRTPTDFFKLQGDYLRDSMDALVAETSRSTEATLKLVGEIAQPIQNRVALAAEKVRAVA</sequence>
<evidence type="ECO:0000313" key="3">
    <source>
        <dbReference type="EMBL" id="NTS64674.1"/>
    </source>
</evidence>
<feature type="region of interest" description="Disordered" evidence="1">
    <location>
        <begin position="55"/>
        <end position="90"/>
    </location>
</feature>
<accession>A0ABX2JFY5</accession>
<keyword evidence="4" id="KW-1185">Reference proteome</keyword>
<reference evidence="3 4" key="1">
    <citation type="submission" date="2020-06" db="EMBL/GenBank/DDBJ databases">
        <title>Sphingomonas hominis sp. nov., a member of the Sphingomonas, isolated from the hair of a 22-year-old girl.</title>
        <authorList>
            <person name="Zhang D.-F."/>
            <person name="Cui X.-W."/>
        </authorList>
    </citation>
    <scope>NUCLEOTIDE SEQUENCE [LARGE SCALE GENOMIC DNA]</scope>
    <source>
        <strain evidence="3 4">HHU CXW</strain>
    </source>
</reference>
<dbReference type="EMBL" id="JABULH010000002">
    <property type="protein sequence ID" value="NTS64674.1"/>
    <property type="molecule type" value="Genomic_DNA"/>
</dbReference>
<evidence type="ECO:0000313" key="4">
    <source>
        <dbReference type="Proteomes" id="UP000621447"/>
    </source>
</evidence>
<proteinExistence type="predicted"/>
<dbReference type="Pfam" id="PF09361">
    <property type="entry name" value="Phasin_2"/>
    <property type="match status" value="1"/>
</dbReference>